<proteinExistence type="predicted"/>
<evidence type="ECO:0000313" key="2">
    <source>
        <dbReference type="Proteomes" id="UP000016662"/>
    </source>
</evidence>
<protein>
    <submittedName>
        <fullName evidence="1">Uncharacterized protein</fullName>
    </submittedName>
</protein>
<accession>U2K7Z5</accession>
<dbReference type="AlphaFoldDB" id="U2K7Z5"/>
<keyword evidence="2" id="KW-1185">Reference proteome</keyword>
<gene>
    <name evidence="1" type="ORF">RUMCAL_02019</name>
</gene>
<dbReference type="RefSeq" id="WP_021683532.1">
    <property type="nucleotide sequence ID" value="NZ_KI260490.1"/>
</dbReference>
<dbReference type="Proteomes" id="UP000016662">
    <property type="component" value="Unassembled WGS sequence"/>
</dbReference>
<sequence length="65" mass="7370">RKICTQIAYKAIRRALCCIALRKYRTDKAGRLALCGVAFTRDHYTKTKTVSLPELSDGETVFLFS</sequence>
<name>U2K7Z5_9FIRM</name>
<dbReference type="EMBL" id="AWVF01000250">
    <property type="protein sequence ID" value="ERJ94611.1"/>
    <property type="molecule type" value="Genomic_DNA"/>
</dbReference>
<dbReference type="HOGENOM" id="CLU_2837501_0_0_9"/>
<reference evidence="1 2" key="1">
    <citation type="submission" date="2013-07" db="EMBL/GenBank/DDBJ databases">
        <authorList>
            <person name="Weinstock G."/>
            <person name="Sodergren E."/>
            <person name="Wylie T."/>
            <person name="Fulton L."/>
            <person name="Fulton R."/>
            <person name="Fronick C."/>
            <person name="O'Laughlin M."/>
            <person name="Godfrey J."/>
            <person name="Miner T."/>
            <person name="Herter B."/>
            <person name="Appelbaum E."/>
            <person name="Cordes M."/>
            <person name="Lek S."/>
            <person name="Wollam A."/>
            <person name="Pepin K.H."/>
            <person name="Palsikar V.B."/>
            <person name="Mitreva M."/>
            <person name="Wilson R.K."/>
        </authorList>
    </citation>
    <scope>NUCLEOTIDE SEQUENCE [LARGE SCALE GENOMIC DNA]</scope>
    <source>
        <strain evidence="1 2">ATCC 27760</strain>
    </source>
</reference>
<comment type="caution">
    <text evidence="1">The sequence shown here is derived from an EMBL/GenBank/DDBJ whole genome shotgun (WGS) entry which is preliminary data.</text>
</comment>
<feature type="non-terminal residue" evidence="1">
    <location>
        <position position="1"/>
    </location>
</feature>
<dbReference type="PATRIC" id="fig|411473.3.peg.1666"/>
<organism evidence="1 2">
    <name type="scientific">Ruminococcus callidus ATCC 27760</name>
    <dbReference type="NCBI Taxonomy" id="411473"/>
    <lineage>
        <taxon>Bacteria</taxon>
        <taxon>Bacillati</taxon>
        <taxon>Bacillota</taxon>
        <taxon>Clostridia</taxon>
        <taxon>Eubacteriales</taxon>
        <taxon>Oscillospiraceae</taxon>
        <taxon>Ruminococcus</taxon>
    </lineage>
</organism>
<evidence type="ECO:0000313" key="1">
    <source>
        <dbReference type="EMBL" id="ERJ94611.1"/>
    </source>
</evidence>